<keyword evidence="1" id="KW-0732">Signal</keyword>
<dbReference type="Proteomes" id="UP000198854">
    <property type="component" value="Unassembled WGS sequence"/>
</dbReference>
<accession>A0A1G8BRR3</accession>
<evidence type="ECO:0000256" key="1">
    <source>
        <dbReference type="SAM" id="SignalP"/>
    </source>
</evidence>
<dbReference type="EMBL" id="FNDD01000014">
    <property type="protein sequence ID" value="SDH35867.1"/>
    <property type="molecule type" value="Genomic_DNA"/>
</dbReference>
<feature type="signal peptide" evidence="1">
    <location>
        <begin position="1"/>
        <end position="19"/>
    </location>
</feature>
<dbReference type="STRING" id="861298.SAMN04488136_11415"/>
<keyword evidence="3" id="KW-1185">Reference proteome</keyword>
<gene>
    <name evidence="2" type="ORF">SAMN04488136_11415</name>
</gene>
<protein>
    <submittedName>
        <fullName evidence="2">MSHA biogenesis protein MshK</fullName>
    </submittedName>
</protein>
<evidence type="ECO:0000313" key="3">
    <source>
        <dbReference type="Proteomes" id="UP000198854"/>
    </source>
</evidence>
<dbReference type="AlphaFoldDB" id="A0A1G8BRR3"/>
<evidence type="ECO:0000313" key="2">
    <source>
        <dbReference type="EMBL" id="SDH35867.1"/>
    </source>
</evidence>
<reference evidence="2 3" key="1">
    <citation type="submission" date="2016-10" db="EMBL/GenBank/DDBJ databases">
        <authorList>
            <person name="de Groot N.N."/>
        </authorList>
    </citation>
    <scope>NUCLEOTIDE SEQUENCE [LARGE SCALE GENOMIC DNA]</scope>
    <source>
        <strain evidence="2 3">CGMCC 1.10228</strain>
    </source>
</reference>
<name>A0A1G8BRR3_9VIBR</name>
<proteinExistence type="predicted"/>
<feature type="chain" id="PRO_5011443833" evidence="1">
    <location>
        <begin position="20"/>
        <end position="107"/>
    </location>
</feature>
<organism evidence="2 3">
    <name type="scientific">Vibrio xiamenensis</name>
    <dbReference type="NCBI Taxonomy" id="861298"/>
    <lineage>
        <taxon>Bacteria</taxon>
        <taxon>Pseudomonadati</taxon>
        <taxon>Pseudomonadota</taxon>
        <taxon>Gammaproteobacteria</taxon>
        <taxon>Vibrionales</taxon>
        <taxon>Vibrionaceae</taxon>
        <taxon>Vibrio</taxon>
    </lineage>
</organism>
<sequence>MVKFGLMLISVLSASWANAATQDPTAPLGWAAPSTAKQSVKTAAPKLPKLQSIMCVEACQAVVNDQVVTQGDNVSGYQVHRITPDYVTLSRGGKRWQLELFSLDIKQ</sequence>